<feature type="region of interest" description="Disordered" evidence="2">
    <location>
        <begin position="705"/>
        <end position="726"/>
    </location>
</feature>
<dbReference type="STRING" id="6689.A0A423SUT6"/>
<feature type="compositionally biased region" description="Acidic residues" evidence="2">
    <location>
        <begin position="574"/>
        <end position="583"/>
    </location>
</feature>
<feature type="region of interest" description="Disordered" evidence="2">
    <location>
        <begin position="557"/>
        <end position="594"/>
    </location>
</feature>
<sequence>MHKPTQTFPSISEAKKSETPKVVFECAVSLMSNQDVTWRAVRHATQDDTFCTKIAAICVPSLKQAQIVSLTEKLEQIKMTPEHLSRVSDIGGILLQYLRTAIFFWHRYHEDVQPRQERVQELKDQCTQLQVEMATKERLIRGAREEVAKLTARLKDEEGRVVTLKRQKIDVEEELANVLAVITELQPHAESWRRKIKEQEDMLTQLTGKCLLEASRLTYLSALPPGPRSALAGVWEADLVSRGLLAPQQPQPQRGLRLVLRAGELQQDVDEALQHHANRAPLLLLRDPHHLVVACTQKLLQDGDGSLRRGGAGDTCSEAPCPLCTDLPAIDLALDDQGIVHQLVQTAVRWHNPQLEEEMVKTVQVTTAARQGKEAAEGALVRALIHASKATSADDLDAFMDHVDALNNAIDTAGEQEEQLAKVTTRVSESYLQMGVFAGLLHRVAEALATLDVSYNIPLHLLHENLAYKMDALGETVRARSAEKDAGGALLESDSQSMLQAVTESVFELLDIRLQLSHRAIVAACFALARANLDHPDEDYVRAFLVGAEPASRVWEGVAKSSGRRPMSAADAEGKEEGEEEEKEERGRTKRRKENLRSRVLARLAAACPSLFPLPPCPLDAPDAAHLLRWLDKATPTWPNVFPCSGSLMQTATPALKPRRPTELHLTHLLLLTPSTITISHHDSTTTQPNHTSLVPVIHLLQLSSQSQRSHHHPPPLPTPFDHNLTTSPDTIAHHRAPAHAITDQPIHASQDNYTIYGPITHHPKAQYNRR</sequence>
<keyword evidence="1" id="KW-0175">Coiled coil</keyword>
<evidence type="ECO:0000256" key="2">
    <source>
        <dbReference type="SAM" id="MobiDB-lite"/>
    </source>
</evidence>
<reference evidence="3 4" key="1">
    <citation type="submission" date="2018-04" db="EMBL/GenBank/DDBJ databases">
        <authorList>
            <person name="Zhang X."/>
            <person name="Yuan J."/>
            <person name="Li F."/>
            <person name="Xiang J."/>
        </authorList>
    </citation>
    <scope>NUCLEOTIDE SEQUENCE [LARGE SCALE GENOMIC DNA]</scope>
    <source>
        <tissue evidence="3">Muscle</tissue>
    </source>
</reference>
<dbReference type="GO" id="GO:0045505">
    <property type="term" value="F:dynein intermediate chain binding"/>
    <property type="evidence" value="ECO:0007669"/>
    <property type="project" value="InterPro"/>
</dbReference>
<dbReference type="Proteomes" id="UP000283509">
    <property type="component" value="Unassembled WGS sequence"/>
</dbReference>
<evidence type="ECO:0000256" key="1">
    <source>
        <dbReference type="SAM" id="Coils"/>
    </source>
</evidence>
<dbReference type="OrthoDB" id="6376344at2759"/>
<comment type="caution">
    <text evidence="3">The sequence shown here is derived from an EMBL/GenBank/DDBJ whole genome shotgun (WGS) entry which is preliminary data.</text>
</comment>
<evidence type="ECO:0000313" key="3">
    <source>
        <dbReference type="EMBL" id="ROT67976.1"/>
    </source>
</evidence>
<dbReference type="GO" id="GO:0007018">
    <property type="term" value="P:microtubule-based movement"/>
    <property type="evidence" value="ECO:0007669"/>
    <property type="project" value="InterPro"/>
</dbReference>
<keyword evidence="4" id="KW-1185">Reference proteome</keyword>
<proteinExistence type="predicted"/>
<dbReference type="PANTHER" id="PTHR45703">
    <property type="entry name" value="DYNEIN HEAVY CHAIN"/>
    <property type="match status" value="1"/>
</dbReference>
<dbReference type="Gene3D" id="1.20.920.20">
    <property type="match status" value="1"/>
</dbReference>
<feature type="coiled-coil region" evidence="1">
    <location>
        <begin position="119"/>
        <end position="209"/>
    </location>
</feature>
<dbReference type="GO" id="GO:0030286">
    <property type="term" value="C:dynein complex"/>
    <property type="evidence" value="ECO:0007669"/>
    <property type="project" value="InterPro"/>
</dbReference>
<evidence type="ECO:0000313" key="4">
    <source>
        <dbReference type="Proteomes" id="UP000283509"/>
    </source>
</evidence>
<dbReference type="GO" id="GO:0051959">
    <property type="term" value="F:dynein light intermediate chain binding"/>
    <property type="evidence" value="ECO:0007669"/>
    <property type="project" value="InterPro"/>
</dbReference>
<dbReference type="PANTHER" id="PTHR45703:SF36">
    <property type="entry name" value="DYNEIN HEAVY CHAIN, CYTOPLASMIC"/>
    <property type="match status" value="1"/>
</dbReference>
<gene>
    <name evidence="3" type="ORF">C7M84_013923</name>
</gene>
<dbReference type="EMBL" id="QCYY01002735">
    <property type="protein sequence ID" value="ROT67976.1"/>
    <property type="molecule type" value="Genomic_DNA"/>
</dbReference>
<name>A0A423SUT6_PENVA</name>
<reference evidence="3 4" key="2">
    <citation type="submission" date="2019-01" db="EMBL/GenBank/DDBJ databases">
        <title>The decoding of complex shrimp genome reveals the adaptation for benthos swimmer, frequently molting mechanism and breeding impact on genome.</title>
        <authorList>
            <person name="Sun Y."/>
            <person name="Gao Y."/>
            <person name="Yu Y."/>
        </authorList>
    </citation>
    <scope>NUCLEOTIDE SEQUENCE [LARGE SCALE GENOMIC DNA]</scope>
    <source>
        <tissue evidence="3">Muscle</tissue>
    </source>
</reference>
<dbReference type="AlphaFoldDB" id="A0A423SUT6"/>
<dbReference type="InterPro" id="IPR026983">
    <property type="entry name" value="DHC"/>
</dbReference>
<accession>A0A423SUT6</accession>
<organism evidence="3 4">
    <name type="scientific">Penaeus vannamei</name>
    <name type="common">Whiteleg shrimp</name>
    <name type="synonym">Litopenaeus vannamei</name>
    <dbReference type="NCBI Taxonomy" id="6689"/>
    <lineage>
        <taxon>Eukaryota</taxon>
        <taxon>Metazoa</taxon>
        <taxon>Ecdysozoa</taxon>
        <taxon>Arthropoda</taxon>
        <taxon>Crustacea</taxon>
        <taxon>Multicrustacea</taxon>
        <taxon>Malacostraca</taxon>
        <taxon>Eumalacostraca</taxon>
        <taxon>Eucarida</taxon>
        <taxon>Decapoda</taxon>
        <taxon>Dendrobranchiata</taxon>
        <taxon>Penaeoidea</taxon>
        <taxon>Penaeidae</taxon>
        <taxon>Penaeus</taxon>
    </lineage>
</organism>
<protein>
    <submittedName>
        <fullName evidence="3">Uncharacterized protein</fullName>
    </submittedName>
</protein>